<dbReference type="RefSeq" id="XP_006671714.1">
    <property type="nucleotide sequence ID" value="XM_006671651.1"/>
</dbReference>
<evidence type="ECO:0000313" key="4">
    <source>
        <dbReference type="Proteomes" id="UP000001610"/>
    </source>
</evidence>
<keyword evidence="4" id="KW-1185">Reference proteome</keyword>
<accession>G3JMQ8</accession>
<dbReference type="GeneID" id="18168524"/>
<dbReference type="EMBL" id="JH126403">
    <property type="protein sequence ID" value="EGX90090.1"/>
    <property type="molecule type" value="Genomic_DNA"/>
</dbReference>
<dbReference type="AlphaFoldDB" id="G3JMQ8"/>
<feature type="region of interest" description="Disordered" evidence="1">
    <location>
        <begin position="432"/>
        <end position="476"/>
    </location>
</feature>
<reference evidence="3 4" key="1">
    <citation type="journal article" date="2011" name="Genome Biol.">
        <title>Genome sequence of the insect pathogenic fungus Cordyceps militaris, a valued traditional Chinese medicine.</title>
        <authorList>
            <person name="Zheng P."/>
            <person name="Xia Y."/>
            <person name="Xiao G."/>
            <person name="Xiong C."/>
            <person name="Hu X."/>
            <person name="Zhang S."/>
            <person name="Zheng H."/>
            <person name="Huang Y."/>
            <person name="Zhou Y."/>
            <person name="Wang S."/>
            <person name="Zhao G.P."/>
            <person name="Liu X."/>
            <person name="St Leger R.J."/>
            <person name="Wang C."/>
        </authorList>
    </citation>
    <scope>NUCLEOTIDE SEQUENCE [LARGE SCALE GENOMIC DNA]</scope>
    <source>
        <strain evidence="3 4">CM01</strain>
    </source>
</reference>
<dbReference type="PANTHER" id="PTHR21310">
    <property type="entry name" value="AMINOGLYCOSIDE PHOSPHOTRANSFERASE-RELATED-RELATED"/>
    <property type="match status" value="1"/>
</dbReference>
<dbReference type="VEuPathDB" id="FungiDB:CCM_06510"/>
<dbReference type="HOGENOM" id="CLU_349837_0_0_1"/>
<dbReference type="KEGG" id="cmt:CCM_06510"/>
<sequence>MREQWPFGGLSWAIAEANQQRTVGPSWGRIIPRMRVWFGSICADNLQVALVKGQNMQASDQGMGCTARLWIKGWNARPSGGTLAVAATGQLLRTRETGERMGMQCRLCVGDLPARGWKKEEERRDQIDEACRAFAVEVEDEGEWWRPRASFLGGMQSGPDVLGGEAFKGLTGLTGLTVGVLGGQKGVSEGFGGFRVALGGFLDGFYGQGQRFHDFTHLQGLKDGWASGQQWAFPPTDTSRILLLNSYPAAASPLHHGFIKHIHSHAIILALVYAMLPFLDCLNDTCCTAKRLPCKATTWTMGTYATLRPPCIVVWPSQHTSETLPTCLPGLDRHRQSPFHCGHHRATTGESKPGPIFTSLHPLVTTTQAQMQRNEATYQFPAYSIAEKKQKKQKKPYPTIHGILLPQLDDDLEFDFGIFFMDDMDDIKIPETLRHRPPLPSSRDYGLGIELLSKPTPSRDERNDHPSEPQRRMDEQVFKVGSPHRLERKPFAALYQEYWQDTMDNDHDEELEFSSNYLLSKAPGRQVNLACHRTRWVVYKEGQFITSNESIALRNAGQQGLPVPKIFCRERLYSVGGEDVYSIKMSYIAGRSLTKIWVTLTHEERIEVFHQVRNMLLRLTIPENAPVIIGSCDGLDIRDSRLAKTHFGPICKTERDFNKYLVSTISAAPVNVRREYLRRLNQKRHRIVFCHADLSPDNIIVNERMQVIGLLDWEDAGYYPEYWENIKFYSRPEMVNGWHDYGKYILPHSYDEEVRDFLEFPELIEDFSVMVKRLVDWTNLEFGPGFQSATVDGWFNQIAPQVPTS</sequence>
<protein>
    <submittedName>
        <fullName evidence="3">Protein kinase-like domain</fullName>
    </submittedName>
</protein>
<keyword evidence="3" id="KW-0418">Kinase</keyword>
<name>G3JMQ8_CORMM</name>
<feature type="compositionally biased region" description="Basic and acidic residues" evidence="1">
    <location>
        <begin position="457"/>
        <end position="476"/>
    </location>
</feature>
<dbReference type="Proteomes" id="UP000001610">
    <property type="component" value="Unassembled WGS sequence"/>
</dbReference>
<dbReference type="GO" id="GO:0016301">
    <property type="term" value="F:kinase activity"/>
    <property type="evidence" value="ECO:0007669"/>
    <property type="project" value="UniProtKB-KW"/>
</dbReference>
<dbReference type="eggNOG" id="ENOG502SP9R">
    <property type="taxonomic scope" value="Eukaryota"/>
</dbReference>
<dbReference type="InParanoid" id="G3JMQ8"/>
<dbReference type="InterPro" id="IPR051678">
    <property type="entry name" value="AGP_Transferase"/>
</dbReference>
<proteinExistence type="predicted"/>
<dbReference type="OrthoDB" id="3250044at2759"/>
<dbReference type="PANTHER" id="PTHR21310:SF58">
    <property type="entry name" value="AMINOGLYCOSIDE PHOSPHOTRANSFERASE DOMAIN-CONTAINING PROTEIN"/>
    <property type="match status" value="1"/>
</dbReference>
<organism evidence="3 4">
    <name type="scientific">Cordyceps militaris (strain CM01)</name>
    <name type="common">Caterpillar fungus</name>
    <dbReference type="NCBI Taxonomy" id="983644"/>
    <lineage>
        <taxon>Eukaryota</taxon>
        <taxon>Fungi</taxon>
        <taxon>Dikarya</taxon>
        <taxon>Ascomycota</taxon>
        <taxon>Pezizomycotina</taxon>
        <taxon>Sordariomycetes</taxon>
        <taxon>Hypocreomycetidae</taxon>
        <taxon>Hypocreales</taxon>
        <taxon>Cordycipitaceae</taxon>
        <taxon>Cordyceps</taxon>
    </lineage>
</organism>
<dbReference type="SUPFAM" id="SSF56112">
    <property type="entry name" value="Protein kinase-like (PK-like)"/>
    <property type="match status" value="1"/>
</dbReference>
<dbReference type="InterPro" id="IPR002575">
    <property type="entry name" value="Aminoglycoside_PTrfase"/>
</dbReference>
<gene>
    <name evidence="3" type="ORF">CCM_06510</name>
</gene>
<dbReference type="InterPro" id="IPR011009">
    <property type="entry name" value="Kinase-like_dom_sf"/>
</dbReference>
<dbReference type="Pfam" id="PF01636">
    <property type="entry name" value="APH"/>
    <property type="match status" value="1"/>
</dbReference>
<evidence type="ECO:0000259" key="2">
    <source>
        <dbReference type="Pfam" id="PF01636"/>
    </source>
</evidence>
<dbReference type="Gene3D" id="3.90.1200.10">
    <property type="match status" value="1"/>
</dbReference>
<evidence type="ECO:0000313" key="3">
    <source>
        <dbReference type="EMBL" id="EGX90090.1"/>
    </source>
</evidence>
<feature type="domain" description="Aminoglycoside phosphotransferase" evidence="2">
    <location>
        <begin position="553"/>
        <end position="721"/>
    </location>
</feature>
<keyword evidence="3" id="KW-0808">Transferase</keyword>
<evidence type="ECO:0000256" key="1">
    <source>
        <dbReference type="SAM" id="MobiDB-lite"/>
    </source>
</evidence>